<dbReference type="EMBL" id="JBHUKR010000006">
    <property type="protein sequence ID" value="MFD2416920.1"/>
    <property type="molecule type" value="Genomic_DNA"/>
</dbReference>
<dbReference type="InterPro" id="IPR025736">
    <property type="entry name" value="PucR_C-HTH_dom"/>
</dbReference>
<accession>A0ABW5FRV2</accession>
<dbReference type="Pfam" id="PF14361">
    <property type="entry name" value="RsbRD_N"/>
    <property type="match status" value="1"/>
</dbReference>
<sequence length="383" mass="42873">MSSEDQELVTVALRMEQATPRLVDQQLTALRRFHSYRRVPEEDLRRSCERNVVRVVTSLRGAARLPPEIIEDERQSGRRRALQGIPSDDVVEAYRAVLGLLRDEFLAEAAKMSIPLESVLLGTRRLWELTDRFSSELVSARHQVDLDLVRREERERLTFLHNVLAGTLRENELVEGGSAYGIRPGRQYWVLRGRSVHGGTTEELVPRLTRATASRALAPLLGIVGGDVAGVIGQRPDHVPSNALVAVDGPVTASELHRSFVDATNLLDIAVQYEMHGLVEVADMPMRIAVAQNDRLGRTLYDKYIAPVLAESGIGETVVDSVRAYLDGRRSIPVAARTLNVHVNTLRYRLERFESMTGADLGDTVTILEVWWALQYTLISTER</sequence>
<dbReference type="Proteomes" id="UP001597417">
    <property type="component" value="Unassembled WGS sequence"/>
</dbReference>
<dbReference type="RefSeq" id="WP_378264152.1">
    <property type="nucleotide sequence ID" value="NZ_JBHUKR010000006.1"/>
</dbReference>
<reference evidence="4" key="1">
    <citation type="journal article" date="2019" name="Int. J. Syst. Evol. Microbiol.">
        <title>The Global Catalogue of Microorganisms (GCM) 10K type strain sequencing project: providing services to taxonomists for standard genome sequencing and annotation.</title>
        <authorList>
            <consortium name="The Broad Institute Genomics Platform"/>
            <consortium name="The Broad Institute Genome Sequencing Center for Infectious Disease"/>
            <person name="Wu L."/>
            <person name="Ma J."/>
        </authorList>
    </citation>
    <scope>NUCLEOTIDE SEQUENCE [LARGE SCALE GENOMIC DNA]</scope>
    <source>
        <strain evidence="4">CGMCC 4.7645</strain>
    </source>
</reference>
<dbReference type="PANTHER" id="PTHR33744:SF7">
    <property type="entry name" value="PUCR FAMILY TRANSCRIPTIONAL REGULATOR"/>
    <property type="match status" value="1"/>
</dbReference>
<dbReference type="InterPro" id="IPR025751">
    <property type="entry name" value="RsbRD_N_dom"/>
</dbReference>
<dbReference type="Gene3D" id="1.10.10.2840">
    <property type="entry name" value="PucR C-terminal helix-turn-helix domain"/>
    <property type="match status" value="1"/>
</dbReference>
<evidence type="ECO:0000259" key="2">
    <source>
        <dbReference type="Pfam" id="PF14361"/>
    </source>
</evidence>
<evidence type="ECO:0000259" key="1">
    <source>
        <dbReference type="Pfam" id="PF13556"/>
    </source>
</evidence>
<dbReference type="InterPro" id="IPR042070">
    <property type="entry name" value="PucR_C-HTH_sf"/>
</dbReference>
<name>A0ABW5FRV2_9PSEU</name>
<dbReference type="PANTHER" id="PTHR33744">
    <property type="entry name" value="CARBOHYDRATE DIACID REGULATOR"/>
    <property type="match status" value="1"/>
</dbReference>
<gene>
    <name evidence="3" type="ORF">ACFSXZ_11360</name>
</gene>
<evidence type="ECO:0000313" key="4">
    <source>
        <dbReference type="Proteomes" id="UP001597417"/>
    </source>
</evidence>
<proteinExistence type="predicted"/>
<feature type="domain" description="RsbT co-antagonist protein RsbRD N-terminal" evidence="2">
    <location>
        <begin position="19"/>
        <end position="156"/>
    </location>
</feature>
<organism evidence="3 4">
    <name type="scientific">Amycolatopsis pigmentata</name>
    <dbReference type="NCBI Taxonomy" id="450801"/>
    <lineage>
        <taxon>Bacteria</taxon>
        <taxon>Bacillati</taxon>
        <taxon>Actinomycetota</taxon>
        <taxon>Actinomycetes</taxon>
        <taxon>Pseudonocardiales</taxon>
        <taxon>Pseudonocardiaceae</taxon>
        <taxon>Amycolatopsis</taxon>
    </lineage>
</organism>
<evidence type="ECO:0000313" key="3">
    <source>
        <dbReference type="EMBL" id="MFD2416920.1"/>
    </source>
</evidence>
<feature type="domain" description="PucR C-terminal helix-turn-helix" evidence="1">
    <location>
        <begin position="319"/>
        <end position="375"/>
    </location>
</feature>
<comment type="caution">
    <text evidence="3">The sequence shown here is derived from an EMBL/GenBank/DDBJ whole genome shotgun (WGS) entry which is preliminary data.</text>
</comment>
<protein>
    <submittedName>
        <fullName evidence="3">PucR family transcriptional regulator</fullName>
    </submittedName>
</protein>
<dbReference type="InterPro" id="IPR051448">
    <property type="entry name" value="CdaR-like_regulators"/>
</dbReference>
<dbReference type="Pfam" id="PF13556">
    <property type="entry name" value="HTH_30"/>
    <property type="match status" value="1"/>
</dbReference>
<keyword evidence="4" id="KW-1185">Reference proteome</keyword>